<accession>A0A444XL67</accession>
<protein>
    <submittedName>
        <fullName evidence="1">Uncharacterized protein</fullName>
    </submittedName>
</protein>
<proteinExistence type="predicted"/>
<reference evidence="1 2" key="1">
    <citation type="submission" date="2019-01" db="EMBL/GenBank/DDBJ databases">
        <title>Sequencing of cultivated peanut Arachis hypogaea provides insights into genome evolution and oil improvement.</title>
        <authorList>
            <person name="Chen X."/>
        </authorList>
    </citation>
    <scope>NUCLEOTIDE SEQUENCE [LARGE SCALE GENOMIC DNA]</scope>
    <source>
        <strain evidence="2">cv. Fuhuasheng</strain>
        <tissue evidence="1">Leaves</tissue>
    </source>
</reference>
<dbReference type="AlphaFoldDB" id="A0A444XL67"/>
<dbReference type="Proteomes" id="UP000289738">
    <property type="component" value="Chromosome B09"/>
</dbReference>
<gene>
    <name evidence="1" type="ORF">Ahy_B09g096520</name>
</gene>
<name>A0A444XL67_ARAHY</name>
<sequence>MIWIYPNIKKELDIHFSIDERFKCRCLTNKTTRASLRSSKYTRESATFIHTKSRLSNSLERETSLVETFKYTHTLKANKKRFADERSATHYVSFN</sequence>
<organism evidence="1 2">
    <name type="scientific">Arachis hypogaea</name>
    <name type="common">Peanut</name>
    <dbReference type="NCBI Taxonomy" id="3818"/>
    <lineage>
        <taxon>Eukaryota</taxon>
        <taxon>Viridiplantae</taxon>
        <taxon>Streptophyta</taxon>
        <taxon>Embryophyta</taxon>
        <taxon>Tracheophyta</taxon>
        <taxon>Spermatophyta</taxon>
        <taxon>Magnoliopsida</taxon>
        <taxon>eudicotyledons</taxon>
        <taxon>Gunneridae</taxon>
        <taxon>Pentapetalae</taxon>
        <taxon>rosids</taxon>
        <taxon>fabids</taxon>
        <taxon>Fabales</taxon>
        <taxon>Fabaceae</taxon>
        <taxon>Papilionoideae</taxon>
        <taxon>50 kb inversion clade</taxon>
        <taxon>dalbergioids sensu lato</taxon>
        <taxon>Dalbergieae</taxon>
        <taxon>Pterocarpus clade</taxon>
        <taxon>Arachis</taxon>
    </lineage>
</organism>
<dbReference type="EMBL" id="SDMP01000019">
    <property type="protein sequence ID" value="RYQ90418.1"/>
    <property type="molecule type" value="Genomic_DNA"/>
</dbReference>
<evidence type="ECO:0000313" key="1">
    <source>
        <dbReference type="EMBL" id="RYQ90418.1"/>
    </source>
</evidence>
<comment type="caution">
    <text evidence="1">The sequence shown here is derived from an EMBL/GenBank/DDBJ whole genome shotgun (WGS) entry which is preliminary data.</text>
</comment>
<evidence type="ECO:0000313" key="2">
    <source>
        <dbReference type="Proteomes" id="UP000289738"/>
    </source>
</evidence>
<keyword evidence="2" id="KW-1185">Reference proteome</keyword>